<dbReference type="Proteomes" id="UP001372834">
    <property type="component" value="Unassembled WGS sequence"/>
</dbReference>
<accession>A0AAN8PLY9</accession>
<dbReference type="AlphaFoldDB" id="A0AAN8PLY9"/>
<evidence type="ECO:0000313" key="1">
    <source>
        <dbReference type="EMBL" id="KAK6638948.1"/>
    </source>
</evidence>
<reference evidence="1 2" key="1">
    <citation type="submission" date="2023-10" db="EMBL/GenBank/DDBJ databases">
        <title>Genomes of two closely related lineages of the louse Polyplax serrata with different host specificities.</title>
        <authorList>
            <person name="Martinu J."/>
            <person name="Tarabai H."/>
            <person name="Stefka J."/>
            <person name="Hypsa V."/>
        </authorList>
    </citation>
    <scope>NUCLEOTIDE SEQUENCE [LARGE SCALE GENOMIC DNA]</scope>
    <source>
        <strain evidence="1">HR10_N</strain>
    </source>
</reference>
<proteinExistence type="predicted"/>
<comment type="caution">
    <text evidence="1">The sequence shown here is derived from an EMBL/GenBank/DDBJ whole genome shotgun (WGS) entry which is preliminary data.</text>
</comment>
<name>A0AAN8PLY9_POLSC</name>
<gene>
    <name evidence="1" type="ORF">RUM43_007218</name>
</gene>
<evidence type="ECO:0000313" key="2">
    <source>
        <dbReference type="Proteomes" id="UP001372834"/>
    </source>
</evidence>
<sequence>MVLAYRKNSLACDDQKQQEATVATVKRHGAKYYHFSDNDNTNISLFVKECDNKTKVLS</sequence>
<dbReference type="EMBL" id="JAWJWE010000003">
    <property type="protein sequence ID" value="KAK6638948.1"/>
    <property type="molecule type" value="Genomic_DNA"/>
</dbReference>
<protein>
    <submittedName>
        <fullName evidence="1">Uncharacterized protein</fullName>
    </submittedName>
</protein>
<organism evidence="1 2">
    <name type="scientific">Polyplax serrata</name>
    <name type="common">Common mouse louse</name>
    <dbReference type="NCBI Taxonomy" id="468196"/>
    <lineage>
        <taxon>Eukaryota</taxon>
        <taxon>Metazoa</taxon>
        <taxon>Ecdysozoa</taxon>
        <taxon>Arthropoda</taxon>
        <taxon>Hexapoda</taxon>
        <taxon>Insecta</taxon>
        <taxon>Pterygota</taxon>
        <taxon>Neoptera</taxon>
        <taxon>Paraneoptera</taxon>
        <taxon>Psocodea</taxon>
        <taxon>Troctomorpha</taxon>
        <taxon>Phthiraptera</taxon>
        <taxon>Anoplura</taxon>
        <taxon>Polyplacidae</taxon>
        <taxon>Polyplax</taxon>
    </lineage>
</organism>